<protein>
    <recommendedName>
        <fullName evidence="1">glutathione transferase</fullName>
        <ecNumber evidence="1">2.5.1.18</ecNumber>
    </recommendedName>
</protein>
<dbReference type="SUPFAM" id="SSF47616">
    <property type="entry name" value="GST C-terminal domain-like"/>
    <property type="match status" value="1"/>
</dbReference>
<reference evidence="7 8" key="2">
    <citation type="submission" date="2024-10" db="EMBL/GenBank/DDBJ databases">
        <authorList>
            <person name="Ryan C."/>
        </authorList>
    </citation>
    <scope>NUCLEOTIDE SEQUENCE [LARGE SCALE GENOMIC DNA]</scope>
</reference>
<dbReference type="InterPro" id="IPR040079">
    <property type="entry name" value="Glutathione_S-Trfase"/>
</dbReference>
<dbReference type="Pfam" id="PF02798">
    <property type="entry name" value="GST_N"/>
    <property type="match status" value="1"/>
</dbReference>
<dbReference type="InterPro" id="IPR045074">
    <property type="entry name" value="GST_C_Tau"/>
</dbReference>
<dbReference type="PANTHER" id="PTHR11260">
    <property type="entry name" value="GLUTATHIONE S-TRANSFERASE, GST, SUPERFAMILY, GST DOMAIN CONTAINING"/>
    <property type="match status" value="1"/>
</dbReference>
<dbReference type="EMBL" id="OZ075127">
    <property type="protein sequence ID" value="CAL4945544.1"/>
    <property type="molecule type" value="Genomic_DNA"/>
</dbReference>
<dbReference type="SFLD" id="SFLDG00358">
    <property type="entry name" value="Main_(cytGST)"/>
    <property type="match status" value="1"/>
</dbReference>
<dbReference type="InterPro" id="IPR010987">
    <property type="entry name" value="Glutathione-S-Trfase_C-like"/>
</dbReference>
<comment type="catalytic activity">
    <reaction evidence="3">
        <text>RX + glutathione = an S-substituted glutathione + a halide anion + H(+)</text>
        <dbReference type="Rhea" id="RHEA:16437"/>
        <dbReference type="ChEBI" id="CHEBI:15378"/>
        <dbReference type="ChEBI" id="CHEBI:16042"/>
        <dbReference type="ChEBI" id="CHEBI:17792"/>
        <dbReference type="ChEBI" id="CHEBI:57925"/>
        <dbReference type="ChEBI" id="CHEBI:90779"/>
        <dbReference type="EC" id="2.5.1.18"/>
    </reaction>
</comment>
<dbReference type="InterPro" id="IPR036282">
    <property type="entry name" value="Glutathione-S-Trfase_C_sf"/>
</dbReference>
<proteinExistence type="inferred from homology"/>
<dbReference type="CDD" id="cd03058">
    <property type="entry name" value="GST_N_Tau"/>
    <property type="match status" value="1"/>
</dbReference>
<comment type="similarity">
    <text evidence="4">Belongs to the GST superfamily.</text>
</comment>
<sequence length="227" mass="25459">MSLPVKLIGAFGSPFVHRAEAALRLKGVPYELVLEDLENKSELLQQHNPIHKKVPVLLHGDRAVCESLAIVEYVDEAFDGPPLLPSDPIDRAAARFWAHFMDQKLRRPLVLSFCTEGEMQEGFIKETKENLELVEAQLDGKRFFGGDSIGYLDIAFSGLSHWMGVFEEATGVSLMGDEYPGLHRWAKEYSSNEAVKQCLPNRERLKGDFAAKKDKIKTVSMAAMLQQ</sequence>
<dbReference type="CDD" id="cd03185">
    <property type="entry name" value="GST_C_Tau"/>
    <property type="match status" value="1"/>
</dbReference>
<dbReference type="InterPro" id="IPR036249">
    <property type="entry name" value="Thioredoxin-like_sf"/>
</dbReference>
<dbReference type="GO" id="GO:0004364">
    <property type="term" value="F:glutathione transferase activity"/>
    <property type="evidence" value="ECO:0007669"/>
    <property type="project" value="UniProtKB-EC"/>
</dbReference>
<dbReference type="AlphaFoldDB" id="A0ABC8YRV8"/>
<dbReference type="InterPro" id="IPR045073">
    <property type="entry name" value="Omega/Tau-like"/>
</dbReference>
<dbReference type="Gene3D" id="1.20.1050.10">
    <property type="match status" value="1"/>
</dbReference>
<feature type="domain" description="GST C-terminal" evidence="6">
    <location>
        <begin position="87"/>
        <end position="209"/>
    </location>
</feature>
<evidence type="ECO:0000259" key="5">
    <source>
        <dbReference type="PROSITE" id="PS50404"/>
    </source>
</evidence>
<dbReference type="SFLD" id="SFLDS00019">
    <property type="entry name" value="Glutathione_Transferase_(cytos"/>
    <property type="match status" value="1"/>
</dbReference>
<dbReference type="Proteomes" id="UP001497457">
    <property type="component" value="Chromosome 17b"/>
</dbReference>
<dbReference type="PROSITE" id="PS50405">
    <property type="entry name" value="GST_CTER"/>
    <property type="match status" value="1"/>
</dbReference>
<name>A0ABC8YRV8_9POAL</name>
<dbReference type="SUPFAM" id="SSF52833">
    <property type="entry name" value="Thioredoxin-like"/>
    <property type="match status" value="1"/>
</dbReference>
<evidence type="ECO:0000313" key="8">
    <source>
        <dbReference type="Proteomes" id="UP001497457"/>
    </source>
</evidence>
<evidence type="ECO:0000256" key="1">
    <source>
        <dbReference type="ARBA" id="ARBA00012452"/>
    </source>
</evidence>
<evidence type="ECO:0000256" key="4">
    <source>
        <dbReference type="RuleBase" id="RU003494"/>
    </source>
</evidence>
<dbReference type="PROSITE" id="PS50404">
    <property type="entry name" value="GST_NTER"/>
    <property type="match status" value="1"/>
</dbReference>
<dbReference type="FunFam" id="1.20.1050.10:FF:000012">
    <property type="entry name" value="Tau class glutathione S-transferase"/>
    <property type="match status" value="1"/>
</dbReference>
<evidence type="ECO:0000259" key="6">
    <source>
        <dbReference type="PROSITE" id="PS50405"/>
    </source>
</evidence>
<organism evidence="7 8">
    <name type="scientific">Urochloa decumbens</name>
    <dbReference type="NCBI Taxonomy" id="240449"/>
    <lineage>
        <taxon>Eukaryota</taxon>
        <taxon>Viridiplantae</taxon>
        <taxon>Streptophyta</taxon>
        <taxon>Embryophyta</taxon>
        <taxon>Tracheophyta</taxon>
        <taxon>Spermatophyta</taxon>
        <taxon>Magnoliopsida</taxon>
        <taxon>Liliopsida</taxon>
        <taxon>Poales</taxon>
        <taxon>Poaceae</taxon>
        <taxon>PACMAD clade</taxon>
        <taxon>Panicoideae</taxon>
        <taxon>Panicodae</taxon>
        <taxon>Paniceae</taxon>
        <taxon>Melinidinae</taxon>
        <taxon>Urochloa</taxon>
    </lineage>
</organism>
<reference evidence="8" key="1">
    <citation type="submission" date="2024-06" db="EMBL/GenBank/DDBJ databases">
        <authorList>
            <person name="Ryan C."/>
        </authorList>
    </citation>
    <scope>NUCLEOTIDE SEQUENCE [LARGE SCALE GENOMIC DNA]</scope>
</reference>
<dbReference type="EC" id="2.5.1.18" evidence="1"/>
<keyword evidence="2" id="KW-0808">Transferase</keyword>
<accession>A0ABC8YRV8</accession>
<evidence type="ECO:0000256" key="3">
    <source>
        <dbReference type="ARBA" id="ARBA00047960"/>
    </source>
</evidence>
<dbReference type="Pfam" id="PF00043">
    <property type="entry name" value="GST_C"/>
    <property type="match status" value="1"/>
</dbReference>
<dbReference type="SFLD" id="SFLDG01152">
    <property type="entry name" value="Main.3:_Omega-_and_Tau-like"/>
    <property type="match status" value="1"/>
</dbReference>
<dbReference type="InterPro" id="IPR004045">
    <property type="entry name" value="Glutathione_S-Trfase_N"/>
</dbReference>
<dbReference type="PANTHER" id="PTHR11260:SF763">
    <property type="entry name" value="GLUTATHIONE TRANSFERASE"/>
    <property type="match status" value="1"/>
</dbReference>
<feature type="domain" description="GST N-terminal" evidence="5">
    <location>
        <begin position="3"/>
        <end position="82"/>
    </location>
</feature>
<dbReference type="Gene3D" id="3.40.30.10">
    <property type="entry name" value="Glutaredoxin"/>
    <property type="match status" value="1"/>
</dbReference>
<keyword evidence="8" id="KW-1185">Reference proteome</keyword>
<dbReference type="InterPro" id="IPR004046">
    <property type="entry name" value="GST_C"/>
</dbReference>
<evidence type="ECO:0000256" key="2">
    <source>
        <dbReference type="ARBA" id="ARBA00022679"/>
    </source>
</evidence>
<gene>
    <name evidence="7" type="ORF">URODEC1_LOCUS35538</name>
</gene>
<dbReference type="FunFam" id="3.40.30.10:FF:000200">
    <property type="entry name" value="Glutathione S-transferase"/>
    <property type="match status" value="1"/>
</dbReference>
<evidence type="ECO:0000313" key="7">
    <source>
        <dbReference type="EMBL" id="CAL4945544.1"/>
    </source>
</evidence>